<comment type="subcellular location">
    <subcellularLocation>
        <location evidence="1">Cell membrane</location>
        <topology evidence="1">Multi-pass membrane protein</topology>
    </subcellularLocation>
</comment>
<dbReference type="InterPro" id="IPR036318">
    <property type="entry name" value="FAD-bd_PCMH-like_sf"/>
</dbReference>
<proteinExistence type="inferred from homology"/>
<dbReference type="InterPro" id="IPR002550">
    <property type="entry name" value="CNNM"/>
</dbReference>
<organism evidence="13 14">
    <name type="scientific">Rhodovibrio salinarum</name>
    <dbReference type="NCBI Taxonomy" id="1087"/>
    <lineage>
        <taxon>Bacteria</taxon>
        <taxon>Pseudomonadati</taxon>
        <taxon>Pseudomonadota</taxon>
        <taxon>Alphaproteobacteria</taxon>
        <taxon>Rhodospirillales</taxon>
        <taxon>Rhodovibrionaceae</taxon>
        <taxon>Rhodovibrio</taxon>
    </lineage>
</organism>
<evidence type="ECO:0000256" key="5">
    <source>
        <dbReference type="ARBA" id="ARBA00022737"/>
    </source>
</evidence>
<dbReference type="GO" id="GO:0005886">
    <property type="term" value="C:plasma membrane"/>
    <property type="evidence" value="ECO:0007669"/>
    <property type="project" value="UniProtKB-SubCell"/>
</dbReference>
<feature type="domain" description="CNNM transmembrane" evidence="12">
    <location>
        <begin position="1"/>
        <end position="190"/>
    </location>
</feature>
<reference evidence="13" key="2">
    <citation type="journal article" date="2020" name="Microorganisms">
        <title>Osmotic Adaptation and Compatible Solute Biosynthesis of Phototrophic Bacteria as Revealed from Genome Analyses.</title>
        <authorList>
            <person name="Imhoff J.F."/>
            <person name="Rahn T."/>
            <person name="Kunzel S."/>
            <person name="Keller A."/>
            <person name="Neulinger S.C."/>
        </authorList>
    </citation>
    <scope>NUCLEOTIDE SEQUENCE</scope>
    <source>
        <strain evidence="13">DSM 9154</strain>
    </source>
</reference>
<dbReference type="SMART" id="SM01091">
    <property type="entry name" value="CorC_HlyC"/>
    <property type="match status" value="1"/>
</dbReference>
<dbReference type="Gene3D" id="3.30.465.10">
    <property type="match status" value="1"/>
</dbReference>
<dbReference type="Pfam" id="PF03471">
    <property type="entry name" value="CorC_HlyC"/>
    <property type="match status" value="1"/>
</dbReference>
<name>A0A934QL19_9PROT</name>
<evidence type="ECO:0000256" key="10">
    <source>
        <dbReference type="PROSITE-ProRule" id="PRU01193"/>
    </source>
</evidence>
<dbReference type="SUPFAM" id="SSF54631">
    <property type="entry name" value="CBS-domain pair"/>
    <property type="match status" value="1"/>
</dbReference>
<dbReference type="PANTHER" id="PTHR22777:SF32">
    <property type="entry name" value="UPF0053 INNER MEMBRANE PROTEIN YFJD"/>
    <property type="match status" value="1"/>
</dbReference>
<evidence type="ECO:0000256" key="4">
    <source>
        <dbReference type="ARBA" id="ARBA00022692"/>
    </source>
</evidence>
<accession>A0A934QL19</accession>
<feature type="domain" description="CBS" evidence="11">
    <location>
        <begin position="209"/>
        <end position="270"/>
    </location>
</feature>
<keyword evidence="7 9" id="KW-0129">CBS domain</keyword>
<dbReference type="RefSeq" id="WP_027289496.1">
    <property type="nucleotide sequence ID" value="NZ_NRRE01000028.1"/>
</dbReference>
<evidence type="ECO:0000256" key="2">
    <source>
        <dbReference type="ARBA" id="ARBA00006446"/>
    </source>
</evidence>
<dbReference type="EMBL" id="NRRE01000028">
    <property type="protein sequence ID" value="MBK1698484.1"/>
    <property type="molecule type" value="Genomic_DNA"/>
</dbReference>
<evidence type="ECO:0000256" key="1">
    <source>
        <dbReference type="ARBA" id="ARBA00004651"/>
    </source>
</evidence>
<dbReference type="GO" id="GO:0050660">
    <property type="term" value="F:flavin adenine dinucleotide binding"/>
    <property type="evidence" value="ECO:0007669"/>
    <property type="project" value="InterPro"/>
</dbReference>
<dbReference type="Gene3D" id="3.10.580.10">
    <property type="entry name" value="CBS-domain"/>
    <property type="match status" value="1"/>
</dbReference>
<evidence type="ECO:0000256" key="6">
    <source>
        <dbReference type="ARBA" id="ARBA00022989"/>
    </source>
</evidence>
<feature type="domain" description="CBS" evidence="11">
    <location>
        <begin position="277"/>
        <end position="337"/>
    </location>
</feature>
<evidence type="ECO:0000256" key="3">
    <source>
        <dbReference type="ARBA" id="ARBA00022475"/>
    </source>
</evidence>
<dbReference type="FunFam" id="3.10.580.10:FF:000002">
    <property type="entry name" value="Magnesium/cobalt efflux protein CorC"/>
    <property type="match status" value="1"/>
</dbReference>
<dbReference type="AlphaFoldDB" id="A0A934QL19"/>
<dbReference type="Pfam" id="PF00571">
    <property type="entry name" value="CBS"/>
    <property type="match status" value="2"/>
</dbReference>
<comment type="caution">
    <text evidence="13">The sequence shown here is derived from an EMBL/GenBank/DDBJ whole genome shotgun (WGS) entry which is preliminary data.</text>
</comment>
<evidence type="ECO:0000259" key="12">
    <source>
        <dbReference type="PROSITE" id="PS51846"/>
    </source>
</evidence>
<sequence>MTTETLLSILAILGLLVCSGFFSGSETAMTGASRARMHALEQQGSRAATIVNRMWLRKERLIGAILLGNNLVNIAASAIATSVAITLVGENGVFAATVVMTLLVLIFSEVLPKTYAIHHADRMAVFVGPILRVFVVVFGPVNHAIFLVVRATFKIFGVDIGSPIGAEQSEEELRGAIDLHAGGSEEVRQERQMLRSILDLGDVEVGEIMTHRKNVVTVNADLPIDELITEVLSTPYTRVPMWRGTPDNIVGVIHAKELFRAAKELSGQEEKIDVAEVANPPWFIPDATDLLSQLQSFRQRHEHFAIVVDEYGEVLGIVTLEDILEEIVGDIADEHDVEIEGVRQLKDGAVIVEGTVTIRDLNRQFEWKLPDEEASTIAGLVLHEARRIPEIGQVFVFHGFRFEILGRQRNQVTSLKVTPLDENGEEATETAEAEA</sequence>
<dbReference type="PROSITE" id="PS51371">
    <property type="entry name" value="CBS"/>
    <property type="match status" value="2"/>
</dbReference>
<gene>
    <name evidence="13" type="ORF">CKO21_14645</name>
</gene>
<evidence type="ECO:0000313" key="13">
    <source>
        <dbReference type="EMBL" id="MBK1698484.1"/>
    </source>
</evidence>
<evidence type="ECO:0000259" key="11">
    <source>
        <dbReference type="PROSITE" id="PS51371"/>
    </source>
</evidence>
<dbReference type="InterPro" id="IPR016169">
    <property type="entry name" value="FAD-bd_PCMH_sub2"/>
</dbReference>
<keyword evidence="14" id="KW-1185">Reference proteome</keyword>
<keyword evidence="5" id="KW-0677">Repeat</keyword>
<dbReference type="InterPro" id="IPR046342">
    <property type="entry name" value="CBS_dom_sf"/>
</dbReference>
<protein>
    <submittedName>
        <fullName evidence="13">HlyC/CorC family transporter</fullName>
    </submittedName>
</protein>
<evidence type="ECO:0000256" key="7">
    <source>
        <dbReference type="ARBA" id="ARBA00023122"/>
    </source>
</evidence>
<keyword evidence="6 10" id="KW-1133">Transmembrane helix</keyword>
<keyword evidence="8 10" id="KW-0472">Membrane</keyword>
<dbReference type="Pfam" id="PF01595">
    <property type="entry name" value="CNNM"/>
    <property type="match status" value="1"/>
</dbReference>
<dbReference type="InterPro" id="IPR044751">
    <property type="entry name" value="Ion_transp-like_CBS"/>
</dbReference>
<dbReference type="InterPro" id="IPR005170">
    <property type="entry name" value="Transptr-assoc_dom"/>
</dbReference>
<dbReference type="SUPFAM" id="SSF56176">
    <property type="entry name" value="FAD-binding/transporter-associated domain-like"/>
    <property type="match status" value="1"/>
</dbReference>
<evidence type="ECO:0000256" key="9">
    <source>
        <dbReference type="PROSITE-ProRule" id="PRU00703"/>
    </source>
</evidence>
<reference evidence="13" key="1">
    <citation type="submission" date="2017-08" db="EMBL/GenBank/DDBJ databases">
        <authorList>
            <person name="Imhoff J.F."/>
            <person name="Rahn T."/>
            <person name="Kuenzel S."/>
            <person name="Neulinger S.C."/>
        </authorList>
    </citation>
    <scope>NUCLEOTIDE SEQUENCE</scope>
    <source>
        <strain evidence="13">DSM 9154</strain>
    </source>
</reference>
<evidence type="ECO:0000256" key="8">
    <source>
        <dbReference type="ARBA" id="ARBA00023136"/>
    </source>
</evidence>
<keyword evidence="4 10" id="KW-0812">Transmembrane</keyword>
<dbReference type="CDD" id="cd04590">
    <property type="entry name" value="CBS_pair_CorC_HlyC_assoc"/>
    <property type="match status" value="1"/>
</dbReference>
<dbReference type="PANTHER" id="PTHR22777">
    <property type="entry name" value="HEMOLYSIN-RELATED"/>
    <property type="match status" value="1"/>
</dbReference>
<comment type="similarity">
    <text evidence="2">Belongs to the UPF0053 family. Hemolysin C subfamily.</text>
</comment>
<keyword evidence="3" id="KW-1003">Cell membrane</keyword>
<dbReference type="PROSITE" id="PS51846">
    <property type="entry name" value="CNNM"/>
    <property type="match status" value="1"/>
</dbReference>
<dbReference type="InterPro" id="IPR000644">
    <property type="entry name" value="CBS_dom"/>
</dbReference>
<dbReference type="Proteomes" id="UP000778970">
    <property type="component" value="Unassembled WGS sequence"/>
</dbReference>
<evidence type="ECO:0000313" key="14">
    <source>
        <dbReference type="Proteomes" id="UP000778970"/>
    </source>
</evidence>